<feature type="compositionally biased region" description="Basic and acidic residues" evidence="1">
    <location>
        <begin position="92"/>
        <end position="106"/>
    </location>
</feature>
<gene>
    <name evidence="2" type="ORF">AAL_02729</name>
</gene>
<accession>A0A168EV32</accession>
<evidence type="ECO:0000313" key="3">
    <source>
        <dbReference type="Proteomes" id="UP000078544"/>
    </source>
</evidence>
<keyword evidence="3" id="KW-1185">Reference proteome</keyword>
<organism evidence="2 3">
    <name type="scientific">Moelleriella libera RCEF 2490</name>
    <dbReference type="NCBI Taxonomy" id="1081109"/>
    <lineage>
        <taxon>Eukaryota</taxon>
        <taxon>Fungi</taxon>
        <taxon>Dikarya</taxon>
        <taxon>Ascomycota</taxon>
        <taxon>Pezizomycotina</taxon>
        <taxon>Sordariomycetes</taxon>
        <taxon>Hypocreomycetidae</taxon>
        <taxon>Hypocreales</taxon>
        <taxon>Clavicipitaceae</taxon>
        <taxon>Moelleriella</taxon>
    </lineage>
</organism>
<sequence>MNYHIEITFRRWSYVGIARIRRLNATSPPAAVRDHFLQSEDATLVFLEQTQVPATKVQGHSLEQSDNPVGVGYILMGQAPGQVSQMVSHEPSAGKEDHEPTRRYLY</sequence>
<dbReference type="STRING" id="1081109.A0A168EV32"/>
<name>A0A168EV32_9HYPO</name>
<dbReference type="Proteomes" id="UP000078544">
    <property type="component" value="Unassembled WGS sequence"/>
</dbReference>
<proteinExistence type="predicted"/>
<comment type="caution">
    <text evidence="2">The sequence shown here is derived from an EMBL/GenBank/DDBJ whole genome shotgun (WGS) entry which is preliminary data.</text>
</comment>
<evidence type="ECO:0000313" key="2">
    <source>
        <dbReference type="EMBL" id="KZZ99178.1"/>
    </source>
</evidence>
<protein>
    <submittedName>
        <fullName evidence="2">Uncharacterized protein</fullName>
    </submittedName>
</protein>
<dbReference type="AlphaFoldDB" id="A0A168EV32"/>
<dbReference type="EMBL" id="AZGY01000004">
    <property type="protein sequence ID" value="KZZ99178.1"/>
    <property type="molecule type" value="Genomic_DNA"/>
</dbReference>
<reference evidence="2 3" key="1">
    <citation type="journal article" date="2016" name="Genome Biol. Evol.">
        <title>Divergent and convergent evolution of fungal pathogenicity.</title>
        <authorList>
            <person name="Shang Y."/>
            <person name="Xiao G."/>
            <person name="Zheng P."/>
            <person name="Cen K."/>
            <person name="Zhan S."/>
            <person name="Wang C."/>
        </authorList>
    </citation>
    <scope>NUCLEOTIDE SEQUENCE [LARGE SCALE GENOMIC DNA]</scope>
    <source>
        <strain evidence="2 3">RCEF 2490</strain>
    </source>
</reference>
<feature type="region of interest" description="Disordered" evidence="1">
    <location>
        <begin position="83"/>
        <end position="106"/>
    </location>
</feature>
<dbReference type="OrthoDB" id="5327538at2759"/>
<evidence type="ECO:0000256" key="1">
    <source>
        <dbReference type="SAM" id="MobiDB-lite"/>
    </source>
</evidence>